<sequence>MPVETLSTSETLSPIRHGYEEDNRKYVPLWYTSNQLPSSADYVTITDNLENDSVRTRPGPFPAAADARAHQLELEGLL</sequence>
<evidence type="ECO:0000313" key="2">
    <source>
        <dbReference type="Proteomes" id="UP000299102"/>
    </source>
</evidence>
<comment type="caution">
    <text evidence="1">The sequence shown here is derived from an EMBL/GenBank/DDBJ whole genome shotgun (WGS) entry which is preliminary data.</text>
</comment>
<keyword evidence="2" id="KW-1185">Reference proteome</keyword>
<evidence type="ECO:0000313" key="1">
    <source>
        <dbReference type="EMBL" id="GBP57153.1"/>
    </source>
</evidence>
<accession>A0A4C1X1W2</accession>
<name>A0A4C1X1W2_EUMVA</name>
<protein>
    <submittedName>
        <fullName evidence="1">Uncharacterized protein</fullName>
    </submittedName>
</protein>
<proteinExistence type="predicted"/>
<reference evidence="1 2" key="1">
    <citation type="journal article" date="2019" name="Commun. Biol.">
        <title>The bagworm genome reveals a unique fibroin gene that provides high tensile strength.</title>
        <authorList>
            <person name="Kono N."/>
            <person name="Nakamura H."/>
            <person name="Ohtoshi R."/>
            <person name="Tomita M."/>
            <person name="Numata K."/>
            <person name="Arakawa K."/>
        </authorList>
    </citation>
    <scope>NUCLEOTIDE SEQUENCE [LARGE SCALE GENOMIC DNA]</scope>
</reference>
<gene>
    <name evidence="1" type="ORF">EVAR_37832_1</name>
</gene>
<dbReference type="Proteomes" id="UP000299102">
    <property type="component" value="Unassembled WGS sequence"/>
</dbReference>
<dbReference type="AlphaFoldDB" id="A0A4C1X1W2"/>
<dbReference type="EMBL" id="BGZK01000710">
    <property type="protein sequence ID" value="GBP57153.1"/>
    <property type="molecule type" value="Genomic_DNA"/>
</dbReference>
<organism evidence="1 2">
    <name type="scientific">Eumeta variegata</name>
    <name type="common">Bagworm moth</name>
    <name type="synonym">Eumeta japonica</name>
    <dbReference type="NCBI Taxonomy" id="151549"/>
    <lineage>
        <taxon>Eukaryota</taxon>
        <taxon>Metazoa</taxon>
        <taxon>Ecdysozoa</taxon>
        <taxon>Arthropoda</taxon>
        <taxon>Hexapoda</taxon>
        <taxon>Insecta</taxon>
        <taxon>Pterygota</taxon>
        <taxon>Neoptera</taxon>
        <taxon>Endopterygota</taxon>
        <taxon>Lepidoptera</taxon>
        <taxon>Glossata</taxon>
        <taxon>Ditrysia</taxon>
        <taxon>Tineoidea</taxon>
        <taxon>Psychidae</taxon>
        <taxon>Oiketicinae</taxon>
        <taxon>Eumeta</taxon>
    </lineage>
</organism>